<proteinExistence type="predicted"/>
<keyword evidence="2" id="KW-0472">Membrane</keyword>
<dbReference type="RefSeq" id="WP_343939072.1">
    <property type="nucleotide sequence ID" value="NZ_BAAAHP010000021.1"/>
</dbReference>
<evidence type="ECO:0000259" key="3">
    <source>
        <dbReference type="Pfam" id="PF02557"/>
    </source>
</evidence>
<reference evidence="4 5" key="1">
    <citation type="journal article" date="2019" name="Int. J. Syst. Evol. Microbiol.">
        <title>The Global Catalogue of Microorganisms (GCM) 10K type strain sequencing project: providing services to taxonomists for standard genome sequencing and annotation.</title>
        <authorList>
            <consortium name="The Broad Institute Genomics Platform"/>
            <consortium name="The Broad Institute Genome Sequencing Center for Infectious Disease"/>
            <person name="Wu L."/>
            <person name="Ma J."/>
        </authorList>
    </citation>
    <scope>NUCLEOTIDE SEQUENCE [LARGE SCALE GENOMIC DNA]</scope>
    <source>
        <strain evidence="4 5">JCM 11117</strain>
    </source>
</reference>
<keyword evidence="2" id="KW-0812">Transmembrane</keyword>
<feature type="transmembrane region" description="Helical" evidence="2">
    <location>
        <begin position="46"/>
        <end position="67"/>
    </location>
</feature>
<dbReference type="InterPro" id="IPR052179">
    <property type="entry name" value="DD-CPase-like"/>
</dbReference>
<comment type="caution">
    <text evidence="4">The sequence shown here is derived from an EMBL/GenBank/DDBJ whole genome shotgun (WGS) entry which is preliminary data.</text>
</comment>
<feature type="compositionally biased region" description="Basic and acidic residues" evidence="1">
    <location>
        <begin position="91"/>
        <end position="104"/>
    </location>
</feature>
<keyword evidence="5" id="KW-1185">Reference proteome</keyword>
<dbReference type="CDD" id="cd14846">
    <property type="entry name" value="Peptidase_M15_like"/>
    <property type="match status" value="1"/>
</dbReference>
<feature type="region of interest" description="Disordered" evidence="1">
    <location>
        <begin position="1"/>
        <end position="25"/>
    </location>
</feature>
<evidence type="ECO:0000256" key="2">
    <source>
        <dbReference type="SAM" id="Phobius"/>
    </source>
</evidence>
<accession>A0ABN1P7V6</accession>
<feature type="compositionally biased region" description="Pro residues" evidence="1">
    <location>
        <begin position="1"/>
        <end position="12"/>
    </location>
</feature>
<protein>
    <recommendedName>
        <fullName evidence="3">D-alanyl-D-alanine carboxypeptidase-like core domain-containing protein</fullName>
    </recommendedName>
</protein>
<name>A0ABN1P7V6_9PSEU</name>
<dbReference type="Proteomes" id="UP001499967">
    <property type="component" value="Unassembled WGS sequence"/>
</dbReference>
<dbReference type="InterPro" id="IPR003709">
    <property type="entry name" value="VanY-like_core_dom"/>
</dbReference>
<sequence length="256" mass="27160">MTTSAPPRPAPRGPRAGGWDDPTQPIAVVRHGRHSRTPHTASRPPALLGLLLVAVVVIAAATGAVGYRTWVSVSPPAPSAAPSSSPAAPDRPPERERDHDRDHGGALGEADGAVPAGTTVFDDGIPAVANLDPDLLAALRQAADDAADDRIEFVVNSGWRSPEYQQHLLDEAISQYGSKKEAARWVATPDTSPHVSGEAIDIGPTAATTWLAKHGADHGLCQVYRNEPWHYELRPEAAGDGCPRMYADPTQDPRMK</sequence>
<evidence type="ECO:0000313" key="5">
    <source>
        <dbReference type="Proteomes" id="UP001499967"/>
    </source>
</evidence>
<dbReference type="SUPFAM" id="SSF55166">
    <property type="entry name" value="Hedgehog/DD-peptidase"/>
    <property type="match status" value="1"/>
</dbReference>
<dbReference type="Gene3D" id="3.30.1380.10">
    <property type="match status" value="1"/>
</dbReference>
<evidence type="ECO:0000256" key="1">
    <source>
        <dbReference type="SAM" id="MobiDB-lite"/>
    </source>
</evidence>
<dbReference type="Pfam" id="PF02557">
    <property type="entry name" value="VanY"/>
    <property type="match status" value="1"/>
</dbReference>
<keyword evidence="2" id="KW-1133">Transmembrane helix</keyword>
<dbReference type="PANTHER" id="PTHR34385">
    <property type="entry name" value="D-ALANYL-D-ALANINE CARBOXYPEPTIDASE"/>
    <property type="match status" value="1"/>
</dbReference>
<feature type="region of interest" description="Disordered" evidence="1">
    <location>
        <begin position="74"/>
        <end position="118"/>
    </location>
</feature>
<gene>
    <name evidence="4" type="ORF">GCM10009559_08370</name>
</gene>
<feature type="domain" description="D-alanyl-D-alanine carboxypeptidase-like core" evidence="3">
    <location>
        <begin position="130"/>
        <end position="220"/>
    </location>
</feature>
<evidence type="ECO:0000313" key="4">
    <source>
        <dbReference type="EMBL" id="GAA0924030.1"/>
    </source>
</evidence>
<organism evidence="4 5">
    <name type="scientific">Pseudonocardia zijingensis</name>
    <dbReference type="NCBI Taxonomy" id="153376"/>
    <lineage>
        <taxon>Bacteria</taxon>
        <taxon>Bacillati</taxon>
        <taxon>Actinomycetota</taxon>
        <taxon>Actinomycetes</taxon>
        <taxon>Pseudonocardiales</taxon>
        <taxon>Pseudonocardiaceae</taxon>
        <taxon>Pseudonocardia</taxon>
    </lineage>
</organism>
<dbReference type="InterPro" id="IPR009045">
    <property type="entry name" value="Zn_M74/Hedgehog-like"/>
</dbReference>
<dbReference type="PANTHER" id="PTHR34385:SF1">
    <property type="entry name" value="PEPTIDOGLYCAN L-ALANYL-D-GLUTAMATE ENDOPEPTIDASE CWLK"/>
    <property type="match status" value="1"/>
</dbReference>
<dbReference type="EMBL" id="BAAAHP010000021">
    <property type="protein sequence ID" value="GAA0924030.1"/>
    <property type="molecule type" value="Genomic_DNA"/>
</dbReference>